<evidence type="ECO:0000259" key="2">
    <source>
        <dbReference type="PROSITE" id="PS51462"/>
    </source>
</evidence>
<dbReference type="EMBL" id="WUUL01000002">
    <property type="protein sequence ID" value="MXQ53089.1"/>
    <property type="molecule type" value="Genomic_DNA"/>
</dbReference>
<sequence>MVIDPETEEILLLETKPSERVRDPQEYPGGHAEENESDLQTGYREVKEETGLEVTLLTEPILVINPTIKVYLGLAKSREVVLTEQHKSFGWFLRPEDVPLPPNRELPSSYKGQFPPKSMYEEFRLAQAALAAYKASMMS</sequence>
<dbReference type="InterPro" id="IPR015797">
    <property type="entry name" value="NUDIX_hydrolase-like_dom_sf"/>
</dbReference>
<gene>
    <name evidence="3" type="ORF">GSM42_04940</name>
</gene>
<evidence type="ECO:0000256" key="1">
    <source>
        <dbReference type="SAM" id="MobiDB-lite"/>
    </source>
</evidence>
<dbReference type="Gene3D" id="3.90.79.10">
    <property type="entry name" value="Nucleoside Triphosphate Pyrophosphohydrolase"/>
    <property type="match status" value="1"/>
</dbReference>
<dbReference type="Pfam" id="PF00293">
    <property type="entry name" value="NUDIX"/>
    <property type="match status" value="1"/>
</dbReference>
<feature type="compositionally biased region" description="Basic and acidic residues" evidence="1">
    <location>
        <begin position="16"/>
        <end position="25"/>
    </location>
</feature>
<dbReference type="SUPFAM" id="SSF55811">
    <property type="entry name" value="Nudix"/>
    <property type="match status" value="1"/>
</dbReference>
<dbReference type="InterPro" id="IPR000086">
    <property type="entry name" value="NUDIX_hydrolase_dom"/>
</dbReference>
<evidence type="ECO:0000313" key="3">
    <source>
        <dbReference type="EMBL" id="MXQ53089.1"/>
    </source>
</evidence>
<feature type="domain" description="Nudix hydrolase" evidence="2">
    <location>
        <begin position="1"/>
        <end position="120"/>
    </location>
</feature>
<comment type="caution">
    <text evidence="3">The sequence shown here is derived from an EMBL/GenBank/DDBJ whole genome shotgun (WGS) entry which is preliminary data.</text>
</comment>
<accession>A0A6I4VN86</accession>
<keyword evidence="4" id="KW-1185">Reference proteome</keyword>
<proteinExistence type="predicted"/>
<dbReference type="Proteomes" id="UP000430692">
    <property type="component" value="Unassembled WGS sequence"/>
</dbReference>
<protein>
    <submittedName>
        <fullName evidence="3">NUDIX domain-containing protein</fullName>
    </submittedName>
</protein>
<organism evidence="3 4">
    <name type="scientific">Shimazuella alba</name>
    <dbReference type="NCBI Taxonomy" id="2690964"/>
    <lineage>
        <taxon>Bacteria</taxon>
        <taxon>Bacillati</taxon>
        <taxon>Bacillota</taxon>
        <taxon>Bacilli</taxon>
        <taxon>Bacillales</taxon>
        <taxon>Thermoactinomycetaceae</taxon>
        <taxon>Shimazuella</taxon>
    </lineage>
</organism>
<name>A0A6I4VN86_9BACL</name>
<evidence type="ECO:0000313" key="4">
    <source>
        <dbReference type="Proteomes" id="UP000430692"/>
    </source>
</evidence>
<feature type="region of interest" description="Disordered" evidence="1">
    <location>
        <begin position="13"/>
        <end position="41"/>
    </location>
</feature>
<reference evidence="3 4" key="1">
    <citation type="submission" date="2019-12" db="EMBL/GenBank/DDBJ databases">
        <title>Whole-genome analyses of novel actinobacteria.</title>
        <authorList>
            <person name="Sahin N."/>
            <person name="Saygin H."/>
        </authorList>
    </citation>
    <scope>NUCLEOTIDE SEQUENCE [LARGE SCALE GENOMIC DNA]</scope>
    <source>
        <strain evidence="3 4">KC615</strain>
    </source>
</reference>
<dbReference type="AlphaFoldDB" id="A0A6I4VN86"/>
<dbReference type="PROSITE" id="PS51462">
    <property type="entry name" value="NUDIX"/>
    <property type="match status" value="1"/>
</dbReference>